<dbReference type="CDD" id="cd06171">
    <property type="entry name" value="Sigma70_r4"/>
    <property type="match status" value="1"/>
</dbReference>
<dbReference type="GO" id="GO:0006352">
    <property type="term" value="P:DNA-templated transcription initiation"/>
    <property type="evidence" value="ECO:0007669"/>
    <property type="project" value="InterPro"/>
</dbReference>
<proteinExistence type="predicted"/>
<dbReference type="SUPFAM" id="SSF88659">
    <property type="entry name" value="Sigma3 and sigma4 domains of RNA polymerase sigma factors"/>
    <property type="match status" value="1"/>
</dbReference>
<dbReference type="NCBIfam" id="TIGR02937">
    <property type="entry name" value="sigma70-ECF"/>
    <property type="match status" value="1"/>
</dbReference>
<dbReference type="InterPro" id="IPR036388">
    <property type="entry name" value="WH-like_DNA-bd_sf"/>
</dbReference>
<protein>
    <submittedName>
        <fullName evidence="2">Fis family transcriptional regulator</fullName>
    </submittedName>
</protein>
<evidence type="ECO:0000313" key="2">
    <source>
        <dbReference type="EMBL" id="KXZ15315.1"/>
    </source>
</evidence>
<evidence type="ECO:0000259" key="1">
    <source>
        <dbReference type="Pfam" id="PF08281"/>
    </source>
</evidence>
<dbReference type="OrthoDB" id="2083683at2"/>
<gene>
    <name evidence="2" type="ORF">AXI58_03390</name>
</gene>
<dbReference type="RefSeq" id="WP_061522968.1">
    <property type="nucleotide sequence ID" value="NZ_JARLZY010000006.1"/>
</dbReference>
<comment type="caution">
    <text evidence="2">The sequence shown here is derived from an EMBL/GenBank/DDBJ whole genome shotgun (WGS) entry which is preliminary data.</text>
</comment>
<dbReference type="GO" id="GO:0003677">
    <property type="term" value="F:DNA binding"/>
    <property type="evidence" value="ECO:0007669"/>
    <property type="project" value="InterPro"/>
</dbReference>
<dbReference type="InterPro" id="IPR013324">
    <property type="entry name" value="RNA_pol_sigma_r3/r4-like"/>
</dbReference>
<dbReference type="STRING" id="1793963.AXI58_03390"/>
<sequence>MQDLIIEYKSALKDVKKMYRQLSAVADSLLTAEQKSDKKIIGGMISDIEYTIEWLQNGRQPGARRGADRRDVYKRTILSDPRLIDALPEEYAIIQEPDGEVSDWDRERIEDALSVLTDREKDIFIMHAVQNMSFEEIAALLNIKKGTVQKNIERSRLKMKNRANDSLFCLT</sequence>
<dbReference type="GO" id="GO:0016987">
    <property type="term" value="F:sigma factor activity"/>
    <property type="evidence" value="ECO:0007669"/>
    <property type="project" value="InterPro"/>
</dbReference>
<dbReference type="Proteomes" id="UP000075430">
    <property type="component" value="Unassembled WGS sequence"/>
</dbReference>
<dbReference type="AlphaFoldDB" id="A0A150F3L6"/>
<dbReference type="InterPro" id="IPR014284">
    <property type="entry name" value="RNA_pol_sigma-70_dom"/>
</dbReference>
<dbReference type="Gene3D" id="1.10.10.10">
    <property type="entry name" value="Winged helix-like DNA-binding domain superfamily/Winged helix DNA-binding domain"/>
    <property type="match status" value="1"/>
</dbReference>
<name>A0A150F3L6_9BACI</name>
<accession>A0A150F3L6</accession>
<keyword evidence="3" id="KW-1185">Reference proteome</keyword>
<dbReference type="EMBL" id="LSBA01000036">
    <property type="protein sequence ID" value="KXZ15315.1"/>
    <property type="molecule type" value="Genomic_DNA"/>
</dbReference>
<dbReference type="NCBIfam" id="NF005385">
    <property type="entry name" value="PRK06930.1"/>
    <property type="match status" value="1"/>
</dbReference>
<organism evidence="2 3">
    <name type="scientific">Bacillus nakamurai</name>
    <dbReference type="NCBI Taxonomy" id="1793963"/>
    <lineage>
        <taxon>Bacteria</taxon>
        <taxon>Bacillati</taxon>
        <taxon>Bacillota</taxon>
        <taxon>Bacilli</taxon>
        <taxon>Bacillales</taxon>
        <taxon>Bacillaceae</taxon>
        <taxon>Bacillus</taxon>
    </lineage>
</organism>
<dbReference type="Pfam" id="PF08281">
    <property type="entry name" value="Sigma70_r4_2"/>
    <property type="match status" value="1"/>
</dbReference>
<dbReference type="InterPro" id="IPR013249">
    <property type="entry name" value="RNA_pol_sigma70_r4_t2"/>
</dbReference>
<reference evidence="3" key="1">
    <citation type="submission" date="2016-02" db="EMBL/GenBank/DDBJ databases">
        <authorList>
            <person name="Dunlap C."/>
        </authorList>
    </citation>
    <scope>NUCLEOTIDE SEQUENCE [LARGE SCALE GENOMIC DNA]</scope>
    <source>
        <strain evidence="3">NRRL B-41092</strain>
    </source>
</reference>
<evidence type="ECO:0000313" key="3">
    <source>
        <dbReference type="Proteomes" id="UP000075430"/>
    </source>
</evidence>
<feature type="domain" description="RNA polymerase sigma factor 70 region 4 type 2" evidence="1">
    <location>
        <begin position="106"/>
        <end position="159"/>
    </location>
</feature>